<comment type="caution">
    <text evidence="2">The sequence shown here is derived from an EMBL/GenBank/DDBJ whole genome shotgun (WGS) entry which is preliminary data.</text>
</comment>
<evidence type="ECO:0000313" key="2">
    <source>
        <dbReference type="EMBL" id="MBO0609978.1"/>
    </source>
</evidence>
<protein>
    <recommendedName>
        <fullName evidence="4">Lipoprotein</fullName>
    </recommendedName>
</protein>
<feature type="compositionally biased region" description="Low complexity" evidence="1">
    <location>
        <begin position="209"/>
        <end position="226"/>
    </location>
</feature>
<dbReference type="RefSeq" id="WP_207275919.1">
    <property type="nucleotide sequence ID" value="NZ_JAFMPK010000046.1"/>
</dbReference>
<gene>
    <name evidence="2" type="ORF">J0911_13175</name>
</gene>
<evidence type="ECO:0000313" key="3">
    <source>
        <dbReference type="Proteomes" id="UP000664617"/>
    </source>
</evidence>
<keyword evidence="3" id="KW-1185">Reference proteome</keyword>
<reference evidence="3" key="1">
    <citation type="submission" date="2023-07" db="EMBL/GenBank/DDBJ databases">
        <title>Myceligenerans salitolerans sp. nov., a halotolerant actinomycete isolated from a salt lake in Xinjiang, China.</title>
        <authorList>
            <person name="Guan T."/>
        </authorList>
    </citation>
    <scope>NUCLEOTIDE SEQUENCE [LARGE SCALE GENOMIC DNA]</scope>
    <source>
        <strain evidence="3">XHU 5031</strain>
    </source>
</reference>
<sequence>MTRSPGEQHGGRRFPRRWRARQAPGAVVAVTLLLAAACTDGGGPAAEPAPARPVTVAESEQLANVRFRNFDAGSRKVTARYTEQGHEVRLQGWFDYTTHTGYGLVSADGRPSDRVAWNGRLVATSTGDRLGTPLRSLDGWQAGELDPASSPLAVVLTVLASLGSDRPENPMLIRQGGALWLREDTTGERAVTVFAGPTAAPKELDDDGSAGAAGSPAPSPAPTTGSVVDPDAAGIRYWVDRTGLAHRVDVRLGDRWAAVTLEHATVTVPPLLRDVELRETPDRSES</sequence>
<dbReference type="Proteomes" id="UP000664617">
    <property type="component" value="Unassembled WGS sequence"/>
</dbReference>
<name>A0ABS3IAE9_9MICO</name>
<evidence type="ECO:0000256" key="1">
    <source>
        <dbReference type="SAM" id="MobiDB-lite"/>
    </source>
</evidence>
<dbReference type="EMBL" id="JAFMPK010000046">
    <property type="protein sequence ID" value="MBO0609978.1"/>
    <property type="molecule type" value="Genomic_DNA"/>
</dbReference>
<organism evidence="2 3">
    <name type="scientific">Myceligenerans salitolerans</name>
    <dbReference type="NCBI Taxonomy" id="1230528"/>
    <lineage>
        <taxon>Bacteria</taxon>
        <taxon>Bacillati</taxon>
        <taxon>Actinomycetota</taxon>
        <taxon>Actinomycetes</taxon>
        <taxon>Micrococcales</taxon>
        <taxon>Promicromonosporaceae</taxon>
        <taxon>Myceligenerans</taxon>
    </lineage>
</organism>
<proteinExistence type="predicted"/>
<evidence type="ECO:0008006" key="4">
    <source>
        <dbReference type="Google" id="ProtNLM"/>
    </source>
</evidence>
<feature type="region of interest" description="Disordered" evidence="1">
    <location>
        <begin position="195"/>
        <end position="229"/>
    </location>
</feature>
<accession>A0ABS3IAE9</accession>